<keyword evidence="2" id="KW-1185">Reference proteome</keyword>
<organism evidence="1 2">
    <name type="scientific">Zymoseptoria tritici (strain CBS 115943 / IPO323)</name>
    <name type="common">Speckled leaf blotch fungus</name>
    <name type="synonym">Septoria tritici</name>
    <dbReference type="NCBI Taxonomy" id="336722"/>
    <lineage>
        <taxon>Eukaryota</taxon>
        <taxon>Fungi</taxon>
        <taxon>Dikarya</taxon>
        <taxon>Ascomycota</taxon>
        <taxon>Pezizomycotina</taxon>
        <taxon>Dothideomycetes</taxon>
        <taxon>Dothideomycetidae</taxon>
        <taxon>Mycosphaerellales</taxon>
        <taxon>Mycosphaerellaceae</taxon>
        <taxon>Zymoseptoria</taxon>
    </lineage>
</organism>
<dbReference type="HOGENOM" id="CLU_617070_0_0_1"/>
<accession>F9XL25</accession>
<gene>
    <name evidence="1" type="ORF">MYCGRDRAFT_96075</name>
</gene>
<evidence type="ECO:0000313" key="1">
    <source>
        <dbReference type="EMBL" id="EGP84183.1"/>
    </source>
</evidence>
<dbReference type="KEGG" id="ztr:MYCGRDRAFT_96075"/>
<dbReference type="GeneID" id="13396613"/>
<dbReference type="EMBL" id="CM001205">
    <property type="protein sequence ID" value="EGP84183.1"/>
    <property type="molecule type" value="Genomic_DNA"/>
</dbReference>
<dbReference type="RefSeq" id="XP_003849207.1">
    <property type="nucleotide sequence ID" value="XM_003849159.1"/>
</dbReference>
<dbReference type="OrthoDB" id="10612370at2759"/>
<sequence>MSSSKRRPHNVNVETAQTQRLPAWDEHEDVMAATGIEIILNPSTQHTTTSRATTRRELVAQHSARMRNLCAMLLLVLLTFSIVDASLDTAADQALSIPASQPIFALDFTPNGVICSVSLPDGSVVGLVNERGSFAYRQTMRKMFDWAEDVALKGRFPNWMDRTENPVTYGDLQSVLDLKPLVDTVFKAKNHALQRLKSQHIVTTLDVRPNVVISDVRFLMTSSPFPYYLGSNLGVSLSRFASEKEGLLFGHIFDSLQQVASSAGFHPIGPFNGPGGDQSGHQCAWNRSAARNDICAGMRLSTPRMWSRWYTECENPEQLVLVVHTSDVGLLFWAQESRGCQAVITQWSFHEGLKVVYLGHVGELSEEWTAAVRWNIERAAERLWFAPAQVSVVVASGEWTDAARVAFRSVVEGLGMNTAMLEGATKESEVFGVSMAAAAMRLQS</sequence>
<dbReference type="AlphaFoldDB" id="F9XL25"/>
<dbReference type="Proteomes" id="UP000008062">
    <property type="component" value="Chromosome 10"/>
</dbReference>
<proteinExistence type="predicted"/>
<dbReference type="InParanoid" id="F9XL25"/>
<reference evidence="1 2" key="1">
    <citation type="journal article" date="2011" name="PLoS Genet.">
        <title>Finished genome of the fungal wheat pathogen Mycosphaerella graminicola reveals dispensome structure, chromosome plasticity, and stealth pathogenesis.</title>
        <authorList>
            <person name="Goodwin S.B."/>
            <person name="Ben M'barek S."/>
            <person name="Dhillon B."/>
            <person name="Wittenberg A.H.J."/>
            <person name="Crane C.F."/>
            <person name="Hane J.K."/>
            <person name="Foster A.J."/>
            <person name="Van der Lee T.A.J."/>
            <person name="Grimwood J."/>
            <person name="Aerts A."/>
            <person name="Antoniw J."/>
            <person name="Bailey A."/>
            <person name="Bluhm B."/>
            <person name="Bowler J."/>
            <person name="Bristow J."/>
            <person name="van der Burgt A."/>
            <person name="Canto-Canche B."/>
            <person name="Churchill A.C.L."/>
            <person name="Conde-Ferraez L."/>
            <person name="Cools H.J."/>
            <person name="Coutinho P.M."/>
            <person name="Csukai M."/>
            <person name="Dehal P."/>
            <person name="De Wit P."/>
            <person name="Donzelli B."/>
            <person name="van de Geest H.C."/>
            <person name="van Ham R.C.H.J."/>
            <person name="Hammond-Kosack K.E."/>
            <person name="Henrissat B."/>
            <person name="Kilian A."/>
            <person name="Kobayashi A.K."/>
            <person name="Koopmann E."/>
            <person name="Kourmpetis Y."/>
            <person name="Kuzniar A."/>
            <person name="Lindquist E."/>
            <person name="Lombard V."/>
            <person name="Maliepaard C."/>
            <person name="Martins N."/>
            <person name="Mehrabi R."/>
            <person name="Nap J.P.H."/>
            <person name="Ponomarenko A."/>
            <person name="Rudd J.J."/>
            <person name="Salamov A."/>
            <person name="Schmutz J."/>
            <person name="Schouten H.J."/>
            <person name="Shapiro H."/>
            <person name="Stergiopoulos I."/>
            <person name="Torriani S.F.F."/>
            <person name="Tu H."/>
            <person name="de Vries R.P."/>
            <person name="Waalwijk C."/>
            <person name="Ware S.B."/>
            <person name="Wiebenga A."/>
            <person name="Zwiers L.-H."/>
            <person name="Oliver R.P."/>
            <person name="Grigoriev I.V."/>
            <person name="Kema G.H.J."/>
        </authorList>
    </citation>
    <scope>NUCLEOTIDE SEQUENCE [LARGE SCALE GENOMIC DNA]</scope>
    <source>
        <strain evidence="2">CBS 115943 / IPO323</strain>
    </source>
</reference>
<evidence type="ECO:0000313" key="2">
    <source>
        <dbReference type="Proteomes" id="UP000008062"/>
    </source>
</evidence>
<name>F9XL25_ZYMTI</name>
<protein>
    <submittedName>
        <fullName evidence="1">Uncharacterized protein</fullName>
    </submittedName>
</protein>